<comment type="caution">
    <text evidence="1">The sequence shown here is derived from an EMBL/GenBank/DDBJ whole genome shotgun (WGS) entry which is preliminary data.</text>
</comment>
<dbReference type="RefSeq" id="WP_244054504.1">
    <property type="nucleotide sequence ID" value="NZ_BQXH01000003.1"/>
</dbReference>
<keyword evidence="2" id="KW-1185">Reference proteome</keyword>
<reference evidence="1" key="1">
    <citation type="journal article" date="2022" name="Int. J. Syst. Evol. Microbiol.">
        <title>A novel species of lactic acid bacteria, Ligilactobacillus pabuli sp. nov., isolated from alfalfa silage.</title>
        <authorList>
            <person name="Tohno M."/>
            <person name="Tanizawa Y."/>
            <person name="Sawada H."/>
            <person name="Sakamoto M."/>
            <person name="Ohkuma M."/>
            <person name="Kobayashi H."/>
        </authorList>
    </citation>
    <scope>NUCLEOTIDE SEQUENCE</scope>
    <source>
        <strain evidence="1">AF129</strain>
    </source>
</reference>
<organism evidence="1 2">
    <name type="scientific">Ligilactobacillus pabuli</name>
    <dbReference type="NCBI Taxonomy" id="2886039"/>
    <lineage>
        <taxon>Bacteria</taxon>
        <taxon>Bacillati</taxon>
        <taxon>Bacillota</taxon>
        <taxon>Bacilli</taxon>
        <taxon>Lactobacillales</taxon>
        <taxon>Lactobacillaceae</taxon>
        <taxon>Ligilactobacillus</taxon>
    </lineage>
</organism>
<gene>
    <name evidence="1" type="ORF">LPAF129_04110</name>
</gene>
<dbReference type="EMBL" id="BQXH01000003">
    <property type="protein sequence ID" value="GKS80726.1"/>
    <property type="molecule type" value="Genomic_DNA"/>
</dbReference>
<dbReference type="NCBIfam" id="TIGR04387">
    <property type="entry name" value="capsid_maj_N4"/>
    <property type="match status" value="1"/>
</dbReference>
<evidence type="ECO:0000313" key="2">
    <source>
        <dbReference type="Proteomes" id="UP001055149"/>
    </source>
</evidence>
<dbReference type="Proteomes" id="UP001055149">
    <property type="component" value="Unassembled WGS sequence"/>
</dbReference>
<dbReference type="Pfam" id="PF25209">
    <property type="entry name" value="Phage_capsid_4"/>
    <property type="match status" value="1"/>
</dbReference>
<evidence type="ECO:0000313" key="1">
    <source>
        <dbReference type="EMBL" id="GKS80726.1"/>
    </source>
</evidence>
<protein>
    <submittedName>
        <fullName evidence="1">Major head protein, phage associated</fullName>
    </submittedName>
</protein>
<name>A0ABQ5JJ33_9LACO</name>
<dbReference type="SUPFAM" id="SSF56563">
    <property type="entry name" value="Major capsid protein gp5"/>
    <property type="match status" value="1"/>
</dbReference>
<proteinExistence type="predicted"/>
<accession>A0ABQ5JJ33</accession>
<sequence length="271" mass="28888">MADNITHIADLVNPEVLAPIVSYELENALRFTPLAQIDATLQGQPGSILKFPSFTYMGDATDIGEGEQIPLDKIGTSLKQVEIKKAAKGTAITDEAILSGYGDPVGESTKQLGLAIANKVDNDLLAAAQGATQSVAFAATVDGVQAALDVFNDEDDATVVGIFNPKDAAALRKDANKQKIGSEVGANELVNGTYLDVLGVQIVRSRKVEAGTAIFIRANQAKPALKLVMKRNVQVESDRDIRTKETVLTADEHYAAYLYNDANVVLMTKKA</sequence>